<proteinExistence type="predicted"/>
<protein>
    <submittedName>
        <fullName evidence="1">Uncharacterized protein</fullName>
    </submittedName>
</protein>
<name>A0A3M7RED4_BRAPC</name>
<evidence type="ECO:0000313" key="2">
    <source>
        <dbReference type="Proteomes" id="UP000276133"/>
    </source>
</evidence>
<dbReference type="Proteomes" id="UP000276133">
    <property type="component" value="Unassembled WGS sequence"/>
</dbReference>
<organism evidence="1 2">
    <name type="scientific">Brachionus plicatilis</name>
    <name type="common">Marine rotifer</name>
    <name type="synonym">Brachionus muelleri</name>
    <dbReference type="NCBI Taxonomy" id="10195"/>
    <lineage>
        <taxon>Eukaryota</taxon>
        <taxon>Metazoa</taxon>
        <taxon>Spiralia</taxon>
        <taxon>Gnathifera</taxon>
        <taxon>Rotifera</taxon>
        <taxon>Eurotatoria</taxon>
        <taxon>Monogononta</taxon>
        <taxon>Pseudotrocha</taxon>
        <taxon>Ploima</taxon>
        <taxon>Brachionidae</taxon>
        <taxon>Brachionus</taxon>
    </lineage>
</organism>
<evidence type="ECO:0000313" key="1">
    <source>
        <dbReference type="EMBL" id="RNA21799.1"/>
    </source>
</evidence>
<comment type="caution">
    <text evidence="1">The sequence shown here is derived from an EMBL/GenBank/DDBJ whole genome shotgun (WGS) entry which is preliminary data.</text>
</comment>
<dbReference type="EMBL" id="REGN01003597">
    <property type="protein sequence ID" value="RNA21799.1"/>
    <property type="molecule type" value="Genomic_DNA"/>
</dbReference>
<keyword evidence="2" id="KW-1185">Reference proteome</keyword>
<reference evidence="1 2" key="1">
    <citation type="journal article" date="2018" name="Sci. Rep.">
        <title>Genomic signatures of local adaptation to the degree of environmental predictability in rotifers.</title>
        <authorList>
            <person name="Franch-Gras L."/>
            <person name="Hahn C."/>
            <person name="Garcia-Roger E.M."/>
            <person name="Carmona M.J."/>
            <person name="Serra M."/>
            <person name="Gomez A."/>
        </authorList>
    </citation>
    <scope>NUCLEOTIDE SEQUENCE [LARGE SCALE GENOMIC DNA]</scope>
    <source>
        <strain evidence="1">HYR1</strain>
    </source>
</reference>
<dbReference type="AlphaFoldDB" id="A0A3M7RED4"/>
<gene>
    <name evidence="1" type="ORF">BpHYR1_003708</name>
</gene>
<accession>A0A3M7RED4</accession>
<sequence>MTTRANLTESKNSFTDLRISFFRHTLKLFSCFHSLIVLLVKLSSSDRKSANFMLSHNFERSVLSRSYLEVEHGMHT</sequence>